<organism evidence="13 14">
    <name type="scientific">Dibothriocephalus latus</name>
    <name type="common">Fish tapeworm</name>
    <name type="synonym">Diphyllobothrium latum</name>
    <dbReference type="NCBI Taxonomy" id="60516"/>
    <lineage>
        <taxon>Eukaryota</taxon>
        <taxon>Metazoa</taxon>
        <taxon>Spiralia</taxon>
        <taxon>Lophotrochozoa</taxon>
        <taxon>Platyhelminthes</taxon>
        <taxon>Cestoda</taxon>
        <taxon>Eucestoda</taxon>
        <taxon>Diphyllobothriidea</taxon>
        <taxon>Diphyllobothriidae</taxon>
        <taxon>Dibothriocephalus</taxon>
    </lineage>
</organism>
<dbReference type="Pfam" id="PF05406">
    <property type="entry name" value="WGR"/>
    <property type="match status" value="1"/>
</dbReference>
<proteinExistence type="inferred from homology"/>
<evidence type="ECO:0000256" key="9">
    <source>
        <dbReference type="ARBA" id="ARBA00033987"/>
    </source>
</evidence>
<evidence type="ECO:0000313" key="14">
    <source>
        <dbReference type="Proteomes" id="UP000281553"/>
    </source>
</evidence>
<dbReference type="InterPro" id="IPR036616">
    <property type="entry name" value="Poly(ADP-ribose)pol_reg_dom_sf"/>
</dbReference>
<evidence type="ECO:0000256" key="2">
    <source>
        <dbReference type="ARBA" id="ARBA00012020"/>
    </source>
</evidence>
<feature type="domain" description="WGR" evidence="12">
    <location>
        <begin position="54"/>
        <end position="151"/>
    </location>
</feature>
<dbReference type="EMBL" id="UYRU01050173">
    <property type="protein sequence ID" value="VDN10870.1"/>
    <property type="molecule type" value="Genomic_DNA"/>
</dbReference>
<dbReference type="OrthoDB" id="429950at2759"/>
<dbReference type="InterPro" id="IPR008893">
    <property type="entry name" value="WGR_domain"/>
</dbReference>
<dbReference type="PANTHER" id="PTHR10459:SF60">
    <property type="entry name" value="POLY [ADP-RIBOSE] POLYMERASE 2"/>
    <property type="match status" value="1"/>
</dbReference>
<evidence type="ECO:0000256" key="10">
    <source>
        <dbReference type="SAM" id="MobiDB-lite"/>
    </source>
</evidence>
<gene>
    <name evidence="13" type="ORF">DILT_LOCUS6701</name>
</gene>
<dbReference type="PROSITE" id="PS51060">
    <property type="entry name" value="PARP_ALPHA_HD"/>
    <property type="match status" value="1"/>
</dbReference>
<dbReference type="GO" id="GO:0070212">
    <property type="term" value="P:protein poly-ADP-ribosylation"/>
    <property type="evidence" value="ECO:0007669"/>
    <property type="project" value="TreeGrafter"/>
</dbReference>
<evidence type="ECO:0000256" key="6">
    <source>
        <dbReference type="ARBA" id="ARBA00023027"/>
    </source>
</evidence>
<keyword evidence="6" id="KW-0520">NAD</keyword>
<name>A0A3P7LBT2_DIBLA</name>
<evidence type="ECO:0000256" key="1">
    <source>
        <dbReference type="ARBA" id="ARBA00004123"/>
    </source>
</evidence>
<dbReference type="Pfam" id="PF02877">
    <property type="entry name" value="PARP_reg"/>
    <property type="match status" value="1"/>
</dbReference>
<evidence type="ECO:0000256" key="8">
    <source>
        <dbReference type="ARBA" id="ARBA00024347"/>
    </source>
</evidence>
<dbReference type="EC" id="2.4.2.30" evidence="2"/>
<dbReference type="GO" id="GO:0006302">
    <property type="term" value="P:double-strand break repair"/>
    <property type="evidence" value="ECO:0007669"/>
    <property type="project" value="TreeGrafter"/>
</dbReference>
<dbReference type="Gene3D" id="2.20.140.10">
    <property type="entry name" value="WGR domain"/>
    <property type="match status" value="1"/>
</dbReference>
<comment type="catalytic activity">
    <reaction evidence="9">
        <text>NAD(+) + (ADP-D-ribosyl)n-acceptor = nicotinamide + (ADP-D-ribosyl)n+1-acceptor + H(+).</text>
        <dbReference type="EC" id="2.4.2.30"/>
    </reaction>
</comment>
<dbReference type="SMART" id="SM00773">
    <property type="entry name" value="WGR"/>
    <property type="match status" value="1"/>
</dbReference>
<comment type="similarity">
    <text evidence="8">Belongs to the ARTD/PARP family.</text>
</comment>
<comment type="subcellular location">
    <subcellularLocation>
        <location evidence="1">Nucleus</location>
    </subcellularLocation>
</comment>
<evidence type="ECO:0000256" key="5">
    <source>
        <dbReference type="ARBA" id="ARBA00022695"/>
    </source>
</evidence>
<evidence type="ECO:0000313" key="13">
    <source>
        <dbReference type="EMBL" id="VDN10870.1"/>
    </source>
</evidence>
<sequence>PKRKAADQATKAPTAKKGKSTDTPVATKNDADKTSILIKGKVPVDSQCFAKKDTSHVYFNQHEVFHFMLNQTNLQNNNNKYYTGQVLEDDNAAIYSVWFRWGRVGKTAQTSLTPYGLNLQAAIAAFKKKFYEKTRNSWESRSNFVKKQGLYDMIEQDFGSLIMLICDIQAMEQTMREMNYDARRAPLGKLTPGQIKAGYEALNSISECLEKMKKVKKSQRTAGTMAALQTELTSACDRFYTRIPHDFG</sequence>
<feature type="domain" description="PARP alpha-helical" evidence="11">
    <location>
        <begin position="151"/>
        <end position="248"/>
    </location>
</feature>
<dbReference type="SUPFAM" id="SSF142921">
    <property type="entry name" value="WGR domain-like"/>
    <property type="match status" value="1"/>
</dbReference>
<keyword evidence="4" id="KW-0808">Transferase</keyword>
<dbReference type="Proteomes" id="UP000281553">
    <property type="component" value="Unassembled WGS sequence"/>
</dbReference>
<evidence type="ECO:0000259" key="11">
    <source>
        <dbReference type="PROSITE" id="PS51060"/>
    </source>
</evidence>
<dbReference type="SUPFAM" id="SSF47587">
    <property type="entry name" value="Domain of poly(ADP-ribose) polymerase"/>
    <property type="match status" value="1"/>
</dbReference>
<protein>
    <recommendedName>
        <fullName evidence="2">NAD(+) ADP-ribosyltransferase</fullName>
        <ecNumber evidence="2">2.4.2.30</ecNumber>
    </recommendedName>
</protein>
<keyword evidence="5" id="KW-0548">Nucleotidyltransferase</keyword>
<dbReference type="GO" id="GO:0005730">
    <property type="term" value="C:nucleolus"/>
    <property type="evidence" value="ECO:0007669"/>
    <property type="project" value="TreeGrafter"/>
</dbReference>
<dbReference type="InterPro" id="IPR004102">
    <property type="entry name" value="Poly(ADP-ribose)pol_reg_dom"/>
</dbReference>
<keyword evidence="3" id="KW-0328">Glycosyltransferase</keyword>
<dbReference type="GO" id="GO:1990404">
    <property type="term" value="F:NAD+-protein mono-ADP-ribosyltransferase activity"/>
    <property type="evidence" value="ECO:0007669"/>
    <property type="project" value="TreeGrafter"/>
</dbReference>
<feature type="region of interest" description="Disordered" evidence="10">
    <location>
        <begin position="1"/>
        <end position="27"/>
    </location>
</feature>
<dbReference type="FunFam" id="2.20.140.10:FF:000001">
    <property type="entry name" value="Poly [ADP-ribose] polymerase"/>
    <property type="match status" value="1"/>
</dbReference>
<dbReference type="AlphaFoldDB" id="A0A3P7LBT2"/>
<dbReference type="InterPro" id="IPR036930">
    <property type="entry name" value="WGR_dom_sf"/>
</dbReference>
<evidence type="ECO:0000256" key="4">
    <source>
        <dbReference type="ARBA" id="ARBA00022679"/>
    </source>
</evidence>
<feature type="non-terminal residue" evidence="13">
    <location>
        <position position="1"/>
    </location>
</feature>
<dbReference type="InterPro" id="IPR050800">
    <property type="entry name" value="ARTD/PARP"/>
</dbReference>
<dbReference type="GO" id="GO:0016779">
    <property type="term" value="F:nucleotidyltransferase activity"/>
    <property type="evidence" value="ECO:0007669"/>
    <property type="project" value="UniProtKB-KW"/>
</dbReference>
<evidence type="ECO:0000256" key="7">
    <source>
        <dbReference type="ARBA" id="ARBA00023242"/>
    </source>
</evidence>
<accession>A0A3P7LBT2</accession>
<dbReference type="PROSITE" id="PS51977">
    <property type="entry name" value="WGR"/>
    <property type="match status" value="1"/>
</dbReference>
<evidence type="ECO:0000259" key="12">
    <source>
        <dbReference type="PROSITE" id="PS51977"/>
    </source>
</evidence>
<evidence type="ECO:0000256" key="3">
    <source>
        <dbReference type="ARBA" id="ARBA00022676"/>
    </source>
</evidence>
<dbReference type="Gene3D" id="1.20.142.10">
    <property type="entry name" value="Poly(ADP-ribose) polymerase, regulatory domain"/>
    <property type="match status" value="1"/>
</dbReference>
<reference evidence="13 14" key="1">
    <citation type="submission" date="2018-11" db="EMBL/GenBank/DDBJ databases">
        <authorList>
            <consortium name="Pathogen Informatics"/>
        </authorList>
    </citation>
    <scope>NUCLEOTIDE SEQUENCE [LARGE SCALE GENOMIC DNA]</scope>
</reference>
<dbReference type="GO" id="GO:0003950">
    <property type="term" value="F:NAD+ poly-ADP-ribosyltransferase activity"/>
    <property type="evidence" value="ECO:0007669"/>
    <property type="project" value="UniProtKB-EC"/>
</dbReference>
<keyword evidence="7" id="KW-0539">Nucleus</keyword>
<keyword evidence="14" id="KW-1185">Reference proteome</keyword>
<dbReference type="PANTHER" id="PTHR10459">
    <property type="entry name" value="DNA LIGASE"/>
    <property type="match status" value="1"/>
</dbReference>